<feature type="transmembrane region" description="Helical" evidence="1">
    <location>
        <begin position="397"/>
        <end position="415"/>
    </location>
</feature>
<evidence type="ECO:0000256" key="1">
    <source>
        <dbReference type="SAM" id="Phobius"/>
    </source>
</evidence>
<proteinExistence type="predicted"/>
<keyword evidence="1" id="KW-0472">Membrane</keyword>
<organism evidence="3 4">
    <name type="scientific">Hymenobacter lucidus</name>
    <dbReference type="NCBI Taxonomy" id="2880930"/>
    <lineage>
        <taxon>Bacteria</taxon>
        <taxon>Pseudomonadati</taxon>
        <taxon>Bacteroidota</taxon>
        <taxon>Cytophagia</taxon>
        <taxon>Cytophagales</taxon>
        <taxon>Hymenobacteraceae</taxon>
        <taxon>Hymenobacter</taxon>
    </lineage>
</organism>
<gene>
    <name evidence="3" type="ORF">LGH74_09560</name>
</gene>
<dbReference type="EMBL" id="JAJADR010000002">
    <property type="protein sequence ID" value="MCB2408222.1"/>
    <property type="molecule type" value="Genomic_DNA"/>
</dbReference>
<evidence type="ECO:0000259" key="2">
    <source>
        <dbReference type="Pfam" id="PF13785"/>
    </source>
</evidence>
<dbReference type="Proteomes" id="UP001165296">
    <property type="component" value="Unassembled WGS sequence"/>
</dbReference>
<reference evidence="3" key="1">
    <citation type="submission" date="2021-10" db="EMBL/GenBank/DDBJ databases">
        <authorList>
            <person name="Dean J.D."/>
            <person name="Kim M.K."/>
            <person name="Newey C.N."/>
            <person name="Stoker T.S."/>
            <person name="Thompson D.W."/>
            <person name="Grose J.H."/>
        </authorList>
    </citation>
    <scope>NUCLEOTIDE SEQUENCE</scope>
    <source>
        <strain evidence="3">BT178</strain>
    </source>
</reference>
<name>A0ABS8APT0_9BACT</name>
<evidence type="ECO:0000313" key="3">
    <source>
        <dbReference type="EMBL" id="MCB2408222.1"/>
    </source>
</evidence>
<keyword evidence="4" id="KW-1185">Reference proteome</keyword>
<keyword evidence="1" id="KW-0812">Transmembrane</keyword>
<dbReference type="Pfam" id="PF13785">
    <property type="entry name" value="DUF4178"/>
    <property type="match status" value="1"/>
</dbReference>
<dbReference type="InterPro" id="IPR025235">
    <property type="entry name" value="DUF4178"/>
</dbReference>
<evidence type="ECO:0000313" key="4">
    <source>
        <dbReference type="Proteomes" id="UP001165296"/>
    </source>
</evidence>
<comment type="caution">
    <text evidence="3">The sequence shown here is derived from an EMBL/GenBank/DDBJ whole genome shotgun (WGS) entry which is preliminary data.</text>
</comment>
<accession>A0ABS8APT0</accession>
<protein>
    <submittedName>
        <fullName evidence="3">DUF4178 domain-containing protein</fullName>
    </submittedName>
</protein>
<feature type="domain" description="DUF4178" evidence="2">
    <location>
        <begin position="68"/>
        <end position="203"/>
    </location>
</feature>
<keyword evidence="1" id="KW-1133">Transmembrane helix</keyword>
<sequence length="434" mass="49023">MEARLACPACQEQLTYYDVVNSTHFACPACHVLFSQPAQGPALKVRQFQDVPRLPPCLPLGSLGTMPDGLPYRVTGYMLRKEKSSPARWQEFMLFNPTAGYAQLALYEGHWTFIKPAAELRSKQQEPQSKTRTQRYVLDNDIAYALYNKYQPRILYARGEFDWNILDDERLNVFEYVAPPHMLVQETGMGQQPQWYRAEHIEPAAVARAFGVAISQLPDRDTVGAIQPAPGGDSWPAVRRFTLLLLGLLVLTEIVLASLRPSRQLLSQHFVSGASQALPSFRPDSTEKVLVSSPFEITEPSTVLDINLRAEIDNSWLELPVSLVNEQTGQGFEFTKNMEYYHGVESGESWSEGSVQADATLTKIPAGRYHLNLYPVSENNRPVGFSLTVTENSWQPGNFFLFGLALLVYPGLLYWRRYNHEQARWAQSNYGPLT</sequence>